<dbReference type="Proteomes" id="UP000196027">
    <property type="component" value="Chromosome"/>
</dbReference>
<sequence length="207" mass="22171">MYTGIRIKNISPREFQGEKCSWNIAKNGPLALVKGDIVVKDFKILAAAAMLGGGLRIVSSFFSYDGSEILNLFYIIIDLCFVLALAGVFAFLRERLNALGRVGLLLTLCGIALIAGPEATLYEVGIYQIGSPVIGVGTVMFSVNLLQNGLLGRIVPLSFLLSFAFGLLSMLMSVTVLFSIAGIAFGIGFIALGWQLWKGANTLQADL</sequence>
<gene>
    <name evidence="2" type="ORF">OLMES_3245</name>
</gene>
<dbReference type="KEGG" id="ome:OLMES_3245"/>
<feature type="transmembrane region" description="Helical" evidence="1">
    <location>
        <begin position="125"/>
        <end position="143"/>
    </location>
</feature>
<evidence type="ECO:0000313" key="3">
    <source>
        <dbReference type="Proteomes" id="UP000196027"/>
    </source>
</evidence>
<reference evidence="2 3" key="1">
    <citation type="submission" date="2017-05" db="EMBL/GenBank/DDBJ databases">
        <title>Genomic insights into alkan degradation activity of Oleiphilus messinensis.</title>
        <authorList>
            <person name="Kozyavkin S.A."/>
            <person name="Slesarev A.I."/>
            <person name="Golyshin P.N."/>
            <person name="Korzhenkov A."/>
            <person name="Golyshina O.N."/>
            <person name="Toshchakov S.V."/>
        </authorList>
    </citation>
    <scope>NUCLEOTIDE SEQUENCE [LARGE SCALE GENOMIC DNA]</scope>
    <source>
        <strain evidence="2 3">ME102</strain>
    </source>
</reference>
<feature type="transmembrane region" description="Helical" evidence="1">
    <location>
        <begin position="44"/>
        <end position="64"/>
    </location>
</feature>
<dbReference type="AlphaFoldDB" id="A0A1Y0IBZ1"/>
<proteinExistence type="predicted"/>
<feature type="transmembrane region" description="Helical" evidence="1">
    <location>
        <begin position="176"/>
        <end position="197"/>
    </location>
</feature>
<evidence type="ECO:0000313" key="2">
    <source>
        <dbReference type="EMBL" id="ARU57286.1"/>
    </source>
</evidence>
<keyword evidence="1" id="KW-0812">Transmembrane</keyword>
<name>A0A1Y0IBZ1_9GAMM</name>
<keyword evidence="1" id="KW-1133">Transmembrane helix</keyword>
<protein>
    <submittedName>
        <fullName evidence="2">Uncharacterized protein</fullName>
    </submittedName>
</protein>
<feature type="transmembrane region" description="Helical" evidence="1">
    <location>
        <begin position="150"/>
        <end position="170"/>
    </location>
</feature>
<keyword evidence="1" id="KW-0472">Membrane</keyword>
<evidence type="ECO:0000256" key="1">
    <source>
        <dbReference type="SAM" id="Phobius"/>
    </source>
</evidence>
<feature type="transmembrane region" description="Helical" evidence="1">
    <location>
        <begin position="70"/>
        <end position="92"/>
    </location>
</feature>
<feature type="transmembrane region" description="Helical" evidence="1">
    <location>
        <begin position="99"/>
        <end position="119"/>
    </location>
</feature>
<accession>A0A1Y0IBZ1</accession>
<keyword evidence="3" id="KW-1185">Reference proteome</keyword>
<organism evidence="2 3">
    <name type="scientific">Oleiphilus messinensis</name>
    <dbReference type="NCBI Taxonomy" id="141451"/>
    <lineage>
        <taxon>Bacteria</taxon>
        <taxon>Pseudomonadati</taxon>
        <taxon>Pseudomonadota</taxon>
        <taxon>Gammaproteobacteria</taxon>
        <taxon>Oceanospirillales</taxon>
        <taxon>Oleiphilaceae</taxon>
        <taxon>Oleiphilus</taxon>
    </lineage>
</organism>
<dbReference type="EMBL" id="CP021425">
    <property type="protein sequence ID" value="ARU57286.1"/>
    <property type="molecule type" value="Genomic_DNA"/>
</dbReference>